<evidence type="ECO:0000313" key="2">
    <source>
        <dbReference type="Proteomes" id="UP000634668"/>
    </source>
</evidence>
<dbReference type="EMBL" id="BMWP01000037">
    <property type="protein sequence ID" value="GGW48663.1"/>
    <property type="molecule type" value="Genomic_DNA"/>
</dbReference>
<reference evidence="1" key="1">
    <citation type="journal article" date="2014" name="Int. J. Syst. Evol. Microbiol.">
        <title>Complete genome sequence of Corynebacterium casei LMG S-19264T (=DSM 44701T), isolated from a smear-ripened cheese.</title>
        <authorList>
            <consortium name="US DOE Joint Genome Institute (JGI-PGF)"/>
            <person name="Walter F."/>
            <person name="Albersmeier A."/>
            <person name="Kalinowski J."/>
            <person name="Ruckert C."/>
        </authorList>
    </citation>
    <scope>NUCLEOTIDE SEQUENCE</scope>
    <source>
        <strain evidence="1">KCTC 12113</strain>
    </source>
</reference>
<name>A0A918J5B3_9FLAO</name>
<accession>A0A918J5B3</accession>
<dbReference type="Gene3D" id="2.20.25.10">
    <property type="match status" value="1"/>
</dbReference>
<comment type="caution">
    <text evidence="1">The sequence shown here is derived from an EMBL/GenBank/DDBJ whole genome shotgun (WGS) entry which is preliminary data.</text>
</comment>
<dbReference type="RefSeq" id="WP_026815361.1">
    <property type="nucleotide sequence ID" value="NZ_BMWP01000037.1"/>
</dbReference>
<keyword evidence="2" id="KW-1185">Reference proteome</keyword>
<evidence type="ECO:0008006" key="3">
    <source>
        <dbReference type="Google" id="ProtNLM"/>
    </source>
</evidence>
<gene>
    <name evidence="1" type="ORF">GCM10007383_35860</name>
</gene>
<proteinExistence type="predicted"/>
<organism evidence="1 2">
    <name type="scientific">Arenibacter certesii</name>
    <dbReference type="NCBI Taxonomy" id="228955"/>
    <lineage>
        <taxon>Bacteria</taxon>
        <taxon>Pseudomonadati</taxon>
        <taxon>Bacteroidota</taxon>
        <taxon>Flavobacteriia</taxon>
        <taxon>Flavobacteriales</taxon>
        <taxon>Flavobacteriaceae</taxon>
        <taxon>Arenibacter</taxon>
    </lineage>
</organism>
<evidence type="ECO:0000313" key="1">
    <source>
        <dbReference type="EMBL" id="GGW48663.1"/>
    </source>
</evidence>
<dbReference type="AlphaFoldDB" id="A0A918J5B3"/>
<sequence length="96" mass="11190">MRIETIEKLCCPFDKADLTLRIITKDEQDNILEGLLSCGECNRVYPIVTGIPIMSPDEYRDFEREQPMLEKWEKLLEDKGEEFKIVEGKVIAIEKV</sequence>
<reference evidence="1" key="2">
    <citation type="submission" date="2020-09" db="EMBL/GenBank/DDBJ databases">
        <authorList>
            <person name="Sun Q."/>
            <person name="Kim S."/>
        </authorList>
    </citation>
    <scope>NUCLEOTIDE SEQUENCE</scope>
    <source>
        <strain evidence="1">KCTC 12113</strain>
    </source>
</reference>
<dbReference type="Proteomes" id="UP000634668">
    <property type="component" value="Unassembled WGS sequence"/>
</dbReference>
<dbReference type="Pfam" id="PF03966">
    <property type="entry name" value="Trm112p"/>
    <property type="match status" value="1"/>
</dbReference>
<protein>
    <recommendedName>
        <fullName evidence="3">Trm112 family protein</fullName>
    </recommendedName>
</protein>
<dbReference type="InterPro" id="IPR005651">
    <property type="entry name" value="Trm112-like"/>
</dbReference>
<dbReference type="SUPFAM" id="SSF158997">
    <property type="entry name" value="Trm112p-like"/>
    <property type="match status" value="1"/>
</dbReference>